<dbReference type="EMBL" id="VXRG01000127">
    <property type="protein sequence ID" value="MXY94791.1"/>
    <property type="molecule type" value="Genomic_DNA"/>
</dbReference>
<reference evidence="2" key="1">
    <citation type="submission" date="2019-09" db="EMBL/GenBank/DDBJ databases">
        <title>Characterisation of the sponge microbiome using genome-centric metagenomics.</title>
        <authorList>
            <person name="Engelberts J.P."/>
            <person name="Robbins S.J."/>
            <person name="De Goeij J.M."/>
            <person name="Aranda M."/>
            <person name="Bell S.C."/>
            <person name="Webster N.S."/>
        </authorList>
    </citation>
    <scope>NUCLEOTIDE SEQUENCE</scope>
    <source>
        <strain evidence="2">SB0664_bin_27</strain>
    </source>
</reference>
<feature type="region of interest" description="Disordered" evidence="1">
    <location>
        <begin position="113"/>
        <end position="140"/>
    </location>
</feature>
<gene>
    <name evidence="2" type="ORF">F4Y42_15235</name>
</gene>
<accession>A0A6B0YWK3</accession>
<comment type="caution">
    <text evidence="2">The sequence shown here is derived from an EMBL/GenBank/DDBJ whole genome shotgun (WGS) entry which is preliminary data.</text>
</comment>
<evidence type="ECO:0008006" key="3">
    <source>
        <dbReference type="Google" id="ProtNLM"/>
    </source>
</evidence>
<organism evidence="2">
    <name type="scientific">Caldilineaceae bacterium SB0664_bin_27</name>
    <dbReference type="NCBI Taxonomy" id="2605260"/>
    <lineage>
        <taxon>Bacteria</taxon>
        <taxon>Bacillati</taxon>
        <taxon>Chloroflexota</taxon>
        <taxon>Caldilineae</taxon>
        <taxon>Caldilineales</taxon>
        <taxon>Caldilineaceae</taxon>
    </lineage>
</organism>
<sequence length="465" mass="51162">MKGEQRPDFKSTDGHVSQEPDSGPEQESAAPQQGRPALPNKQPVWSRRRFLAAAAAGLGMLVGACENGEPSLDASSLSATSATPGTYHGYLPWVEMRGLRPAAPDFPPTPPKVTATPISTNTPFPTSTPFPTETPVPPTPTYTPTPTVTPFPPGPPSKLGLFITRNHPSVFNLLRSGGVAVVKTLELDFRFARQIKEAAPTTRLIGRIDLPQLQLQNLNAKAAAQDFVNRLWPIADHPERRLHYDGWEAYNEPVAGNLDEFKRLTEFEVERTRLLAQGGLRSVIGNFGTGQPAPEMWEHFLPAIAEAQAHDGWLGLHEYSAPTIYYASTRDNQGRYPGVTPHDTGWLTLRYRQLYNQVLKPAGRAIPLVMTELGVDGLVANRPGPQDAKGWQHFQQYWAQHGFGSWGPGAYVEQLVWYDLAMQQDSYVIGGCIFALAASPGWESYEIGGHVEGVLHQYLSVHPQR</sequence>
<dbReference type="AlphaFoldDB" id="A0A6B0YWK3"/>
<dbReference type="InterPro" id="IPR017853">
    <property type="entry name" value="GH"/>
</dbReference>
<name>A0A6B0YWK3_9CHLR</name>
<protein>
    <recommendedName>
        <fullName evidence="3">Twin-arginine translocation signal domain-containing protein</fullName>
    </recommendedName>
</protein>
<evidence type="ECO:0000256" key="1">
    <source>
        <dbReference type="SAM" id="MobiDB-lite"/>
    </source>
</evidence>
<proteinExistence type="predicted"/>
<dbReference type="SUPFAM" id="SSF51445">
    <property type="entry name" value="(Trans)glycosidases"/>
    <property type="match status" value="1"/>
</dbReference>
<feature type="region of interest" description="Disordered" evidence="1">
    <location>
        <begin position="1"/>
        <end position="43"/>
    </location>
</feature>
<feature type="compositionally biased region" description="Low complexity" evidence="1">
    <location>
        <begin position="116"/>
        <end position="125"/>
    </location>
</feature>
<feature type="compositionally biased region" description="Pro residues" evidence="1">
    <location>
        <begin position="126"/>
        <end position="140"/>
    </location>
</feature>
<evidence type="ECO:0000313" key="2">
    <source>
        <dbReference type="EMBL" id="MXY94791.1"/>
    </source>
</evidence>
<feature type="compositionally biased region" description="Basic and acidic residues" evidence="1">
    <location>
        <begin position="1"/>
        <end position="18"/>
    </location>
</feature>